<dbReference type="Gene3D" id="1.10.510.10">
    <property type="entry name" value="Transferase(Phosphotransferase) domain 1"/>
    <property type="match status" value="1"/>
</dbReference>
<dbReference type="PROSITE" id="PS00107">
    <property type="entry name" value="PROTEIN_KINASE_ATP"/>
    <property type="match status" value="1"/>
</dbReference>
<dbReference type="GO" id="GO:0005509">
    <property type="term" value="F:calcium ion binding"/>
    <property type="evidence" value="ECO:0007669"/>
    <property type="project" value="InterPro"/>
</dbReference>
<keyword evidence="3 16" id="KW-0245">EGF-like domain</keyword>
<dbReference type="SMART" id="SM00179">
    <property type="entry name" value="EGF_CA"/>
    <property type="match status" value="1"/>
</dbReference>
<dbReference type="InterPro" id="IPR000742">
    <property type="entry name" value="EGF"/>
</dbReference>
<feature type="binding site" evidence="17">
    <location>
        <position position="418"/>
    </location>
    <ligand>
        <name>ATP</name>
        <dbReference type="ChEBI" id="CHEBI:30616"/>
    </ligand>
</feature>
<dbReference type="InterPro" id="IPR045274">
    <property type="entry name" value="WAK-like"/>
</dbReference>
<dbReference type="InterPro" id="IPR000152">
    <property type="entry name" value="EGF-type_Asp/Asn_hydroxyl_site"/>
</dbReference>
<dbReference type="GO" id="GO:0004674">
    <property type="term" value="F:protein serine/threonine kinase activity"/>
    <property type="evidence" value="ECO:0007669"/>
    <property type="project" value="UniProtKB-KW"/>
</dbReference>
<dbReference type="InterPro" id="IPR001881">
    <property type="entry name" value="EGF-like_Ca-bd_dom"/>
</dbReference>
<feature type="domain" description="Protein kinase" evidence="20">
    <location>
        <begin position="389"/>
        <end position="671"/>
    </location>
</feature>
<keyword evidence="10 18" id="KW-1133">Transmembrane helix</keyword>
<evidence type="ECO:0000256" key="4">
    <source>
        <dbReference type="ARBA" id="ARBA00022679"/>
    </source>
</evidence>
<evidence type="ECO:0000256" key="2">
    <source>
        <dbReference type="ARBA" id="ARBA00022527"/>
    </source>
</evidence>
<dbReference type="AlphaFoldDB" id="A0AAD7LYN3"/>
<dbReference type="CDD" id="cd00054">
    <property type="entry name" value="EGF_CA"/>
    <property type="match status" value="1"/>
</dbReference>
<dbReference type="CDD" id="cd14066">
    <property type="entry name" value="STKc_IRAK"/>
    <property type="match status" value="1"/>
</dbReference>
<evidence type="ECO:0000256" key="12">
    <source>
        <dbReference type="ARBA" id="ARBA00023157"/>
    </source>
</evidence>
<protein>
    <submittedName>
        <fullName evidence="22">Wall-associated receptor kinase-like protein</fullName>
    </submittedName>
</protein>
<dbReference type="InterPro" id="IPR025287">
    <property type="entry name" value="WAK_GUB"/>
</dbReference>
<dbReference type="FunFam" id="2.10.25.10:FF:000628">
    <property type="entry name" value="Wall-associated receptor kinase 2"/>
    <property type="match status" value="1"/>
</dbReference>
<organism evidence="22 23">
    <name type="scientific">Quillaja saponaria</name>
    <name type="common">Soap bark tree</name>
    <dbReference type="NCBI Taxonomy" id="32244"/>
    <lineage>
        <taxon>Eukaryota</taxon>
        <taxon>Viridiplantae</taxon>
        <taxon>Streptophyta</taxon>
        <taxon>Embryophyta</taxon>
        <taxon>Tracheophyta</taxon>
        <taxon>Spermatophyta</taxon>
        <taxon>Magnoliopsida</taxon>
        <taxon>eudicotyledons</taxon>
        <taxon>Gunneridae</taxon>
        <taxon>Pentapetalae</taxon>
        <taxon>rosids</taxon>
        <taxon>fabids</taxon>
        <taxon>Fabales</taxon>
        <taxon>Quillajaceae</taxon>
        <taxon>Quillaja</taxon>
    </lineage>
</organism>
<evidence type="ECO:0000256" key="10">
    <source>
        <dbReference type="ARBA" id="ARBA00022989"/>
    </source>
</evidence>
<evidence type="ECO:0000256" key="18">
    <source>
        <dbReference type="SAM" id="Phobius"/>
    </source>
</evidence>
<keyword evidence="13" id="KW-0325">Glycoprotein</keyword>
<accession>A0AAD7LYN3</accession>
<dbReference type="InterPro" id="IPR017441">
    <property type="entry name" value="Protein_kinase_ATP_BS"/>
</dbReference>
<dbReference type="FunFam" id="1.10.510.10:FF:000084">
    <property type="entry name" value="Wall-associated receptor kinase 2"/>
    <property type="match status" value="1"/>
</dbReference>
<feature type="signal peptide" evidence="19">
    <location>
        <begin position="1"/>
        <end position="21"/>
    </location>
</feature>
<evidence type="ECO:0000256" key="1">
    <source>
        <dbReference type="ARBA" id="ARBA00004479"/>
    </source>
</evidence>
<dbReference type="InterPro" id="IPR008271">
    <property type="entry name" value="Ser/Thr_kinase_AS"/>
</dbReference>
<dbReference type="InterPro" id="IPR000719">
    <property type="entry name" value="Prot_kinase_dom"/>
</dbReference>
<evidence type="ECO:0000256" key="9">
    <source>
        <dbReference type="ARBA" id="ARBA00022840"/>
    </source>
</evidence>
<evidence type="ECO:0000256" key="7">
    <source>
        <dbReference type="ARBA" id="ARBA00022741"/>
    </source>
</evidence>
<dbReference type="Pfam" id="PF07714">
    <property type="entry name" value="PK_Tyr_Ser-Thr"/>
    <property type="match status" value="1"/>
</dbReference>
<evidence type="ECO:0000256" key="16">
    <source>
        <dbReference type="PROSITE-ProRule" id="PRU00076"/>
    </source>
</evidence>
<dbReference type="GO" id="GO:0007166">
    <property type="term" value="P:cell surface receptor signaling pathway"/>
    <property type="evidence" value="ECO:0007669"/>
    <property type="project" value="InterPro"/>
</dbReference>
<comment type="caution">
    <text evidence="22">The sequence shown here is derived from an EMBL/GenBank/DDBJ whole genome shotgun (WGS) entry which is preliminary data.</text>
</comment>
<comment type="caution">
    <text evidence="16">Lacks conserved residue(s) required for the propagation of feature annotation.</text>
</comment>
<evidence type="ECO:0000256" key="15">
    <source>
        <dbReference type="ARBA" id="ARBA00047951"/>
    </source>
</evidence>
<comment type="catalytic activity">
    <reaction evidence="14">
        <text>L-seryl-[protein] + ATP = O-phospho-L-seryl-[protein] + ADP + H(+)</text>
        <dbReference type="Rhea" id="RHEA:17989"/>
        <dbReference type="Rhea" id="RHEA-COMP:9863"/>
        <dbReference type="Rhea" id="RHEA-COMP:11604"/>
        <dbReference type="ChEBI" id="CHEBI:15378"/>
        <dbReference type="ChEBI" id="CHEBI:29999"/>
        <dbReference type="ChEBI" id="CHEBI:30616"/>
        <dbReference type="ChEBI" id="CHEBI:83421"/>
        <dbReference type="ChEBI" id="CHEBI:456216"/>
    </reaction>
</comment>
<keyword evidence="23" id="KW-1185">Reference proteome</keyword>
<evidence type="ECO:0000256" key="5">
    <source>
        <dbReference type="ARBA" id="ARBA00022692"/>
    </source>
</evidence>
<evidence type="ECO:0000256" key="14">
    <source>
        <dbReference type="ARBA" id="ARBA00047558"/>
    </source>
</evidence>
<comment type="subcellular location">
    <subcellularLocation>
        <location evidence="1">Membrane</location>
        <topology evidence="1">Single-pass type I membrane protein</topology>
    </subcellularLocation>
</comment>
<dbReference type="PROSITE" id="PS00010">
    <property type="entry name" value="ASX_HYDROXYL"/>
    <property type="match status" value="1"/>
</dbReference>
<dbReference type="PROSITE" id="PS00108">
    <property type="entry name" value="PROTEIN_KINASE_ST"/>
    <property type="match status" value="1"/>
</dbReference>
<dbReference type="KEGG" id="qsa:O6P43_015105"/>
<evidence type="ECO:0000256" key="19">
    <source>
        <dbReference type="SAM" id="SignalP"/>
    </source>
</evidence>
<keyword evidence="11 18" id="KW-0472">Membrane</keyword>
<keyword evidence="9 17" id="KW-0067">ATP-binding</keyword>
<evidence type="ECO:0000256" key="3">
    <source>
        <dbReference type="ARBA" id="ARBA00022536"/>
    </source>
</evidence>
<dbReference type="PANTHER" id="PTHR27005">
    <property type="entry name" value="WALL-ASSOCIATED RECEPTOR KINASE-LIKE 21"/>
    <property type="match status" value="1"/>
</dbReference>
<dbReference type="InterPro" id="IPR018097">
    <property type="entry name" value="EGF_Ca-bd_CS"/>
</dbReference>
<evidence type="ECO:0000256" key="6">
    <source>
        <dbReference type="ARBA" id="ARBA00022729"/>
    </source>
</evidence>
<dbReference type="FunFam" id="3.30.200.20:FF:000043">
    <property type="entry name" value="Wall-associated receptor kinase 2"/>
    <property type="match status" value="1"/>
</dbReference>
<feature type="domain" description="EGF-like" evidence="21">
    <location>
        <begin position="261"/>
        <end position="300"/>
    </location>
</feature>
<evidence type="ECO:0000313" key="23">
    <source>
        <dbReference type="Proteomes" id="UP001163823"/>
    </source>
</evidence>
<dbReference type="InterPro" id="IPR049883">
    <property type="entry name" value="NOTCH1_EGF-like"/>
</dbReference>
<reference evidence="22" key="1">
    <citation type="journal article" date="2023" name="Science">
        <title>Elucidation of the pathway for biosynthesis of saponin adjuvants from the soapbark tree.</title>
        <authorList>
            <person name="Reed J."/>
            <person name="Orme A."/>
            <person name="El-Demerdash A."/>
            <person name="Owen C."/>
            <person name="Martin L.B.B."/>
            <person name="Misra R.C."/>
            <person name="Kikuchi S."/>
            <person name="Rejzek M."/>
            <person name="Martin A.C."/>
            <person name="Harkess A."/>
            <person name="Leebens-Mack J."/>
            <person name="Louveau T."/>
            <person name="Stephenson M.J."/>
            <person name="Osbourn A."/>
        </authorList>
    </citation>
    <scope>NUCLEOTIDE SEQUENCE</scope>
    <source>
        <strain evidence="22">S10</strain>
    </source>
</reference>
<dbReference type="Pfam" id="PF07645">
    <property type="entry name" value="EGF_CA"/>
    <property type="match status" value="1"/>
</dbReference>
<dbReference type="InterPro" id="IPR011009">
    <property type="entry name" value="Kinase-like_dom_sf"/>
</dbReference>
<dbReference type="GO" id="GO:0005886">
    <property type="term" value="C:plasma membrane"/>
    <property type="evidence" value="ECO:0007669"/>
    <property type="project" value="TreeGrafter"/>
</dbReference>
<dbReference type="GO" id="GO:0030247">
    <property type="term" value="F:polysaccharide binding"/>
    <property type="evidence" value="ECO:0007669"/>
    <property type="project" value="InterPro"/>
</dbReference>
<keyword evidence="7 17" id="KW-0547">Nucleotide-binding</keyword>
<dbReference type="SMART" id="SM00181">
    <property type="entry name" value="EGF"/>
    <property type="match status" value="2"/>
</dbReference>
<comment type="catalytic activity">
    <reaction evidence="15">
        <text>L-threonyl-[protein] + ATP = O-phospho-L-threonyl-[protein] + ADP + H(+)</text>
        <dbReference type="Rhea" id="RHEA:46608"/>
        <dbReference type="Rhea" id="RHEA-COMP:11060"/>
        <dbReference type="Rhea" id="RHEA-COMP:11605"/>
        <dbReference type="ChEBI" id="CHEBI:15378"/>
        <dbReference type="ChEBI" id="CHEBI:30013"/>
        <dbReference type="ChEBI" id="CHEBI:30616"/>
        <dbReference type="ChEBI" id="CHEBI:61977"/>
        <dbReference type="ChEBI" id="CHEBI:456216"/>
    </reaction>
</comment>
<dbReference type="GO" id="GO:0005524">
    <property type="term" value="F:ATP binding"/>
    <property type="evidence" value="ECO:0007669"/>
    <property type="project" value="UniProtKB-UniRule"/>
</dbReference>
<dbReference type="Proteomes" id="UP001163823">
    <property type="component" value="Chromosome 6"/>
</dbReference>
<evidence type="ECO:0000256" key="17">
    <source>
        <dbReference type="PROSITE-ProRule" id="PRU10141"/>
    </source>
</evidence>
<feature type="transmembrane region" description="Helical" evidence="18">
    <location>
        <begin position="316"/>
        <end position="339"/>
    </location>
</feature>
<keyword evidence="5 18" id="KW-0812">Transmembrane</keyword>
<sequence>MGEQIILLLVIVLATVASAGALVPDCSDHKLQLCGDVQVPYPFSITEPCSLNSDFLLNCNTSTTPNTLMLGNLQVTNITLQGQLKIQMFVARKCYNQSGDLESQVFAELQTASYTVSSTENKFVAVGCDTYGYLNSFQDNGNSSTGCLSRCNRNTPDLETNNGDCSGIGCCQVDIPPGMNNINWFKYSYDNLKFLPDNMVPMVFDWAIGDETCEIAKQNTANYVCTGPNTKCSNSTNGSGYLCECKEGFEGNPYLPGGCQDFNECQDDTKNNCLSKENCRNIAGSYECFCLLGQYGNGTKEDGPCEQKKKKDILKWIIVGVSTGFVALFVCISWIYLVIKQRNLIKLKEKFFRQNGGIILQQQLSRQEGSSENARIFAAEELKKATQNYDESLIIGTGGFGTVYKGFLADNRVVAIKKSKIVDQSQIEQFINEVVVLSQINHRNVVKLLGCCLETEVPLLVYEFVNNGTVFDYIHNESTASDISWKTRMRIAAETAGALSYLHSAASMPIIHRDVKTANILLDQSYTAKVSDFGASRLVPIDQTELATMVQGTVGYLDPEYMLTSQLTEKSDVYSFGVVLVELLTGRKALSFDRPEAERSLAMYFISSWKEDHLFDVLESGIVNEENMDQLREVAMLAIRCLRMKGEERPSMKELAMELEGIRMTEKHPWVNFDSNQEETEHLLALASNPFKSAGTSNITAEYDSLRNHVILSVDDGR</sequence>
<dbReference type="InterPro" id="IPR001245">
    <property type="entry name" value="Ser-Thr/Tyr_kinase_cat_dom"/>
</dbReference>
<keyword evidence="12" id="KW-1015">Disulfide bond</keyword>
<evidence type="ECO:0000313" key="22">
    <source>
        <dbReference type="EMBL" id="KAJ7965470.1"/>
    </source>
</evidence>
<dbReference type="PROSITE" id="PS01187">
    <property type="entry name" value="EGF_CA"/>
    <property type="match status" value="1"/>
</dbReference>
<keyword evidence="22" id="KW-0675">Receptor</keyword>
<dbReference type="PANTHER" id="PTHR27005:SF470">
    <property type="entry name" value="ASSOCIATED KINASE-LIKE PROTEIN, PUTATIVE-RELATED"/>
    <property type="match status" value="1"/>
</dbReference>
<evidence type="ECO:0000256" key="11">
    <source>
        <dbReference type="ARBA" id="ARBA00023136"/>
    </source>
</evidence>
<dbReference type="SMART" id="SM00220">
    <property type="entry name" value="S_TKc"/>
    <property type="match status" value="1"/>
</dbReference>
<keyword evidence="4" id="KW-0808">Transferase</keyword>
<dbReference type="Gene3D" id="3.30.200.20">
    <property type="entry name" value="Phosphorylase Kinase, domain 1"/>
    <property type="match status" value="1"/>
</dbReference>
<dbReference type="Gene3D" id="2.10.25.10">
    <property type="entry name" value="Laminin"/>
    <property type="match status" value="1"/>
</dbReference>
<gene>
    <name evidence="22" type="ORF">O6P43_015105</name>
</gene>
<dbReference type="SUPFAM" id="SSF56112">
    <property type="entry name" value="Protein kinase-like (PK-like)"/>
    <property type="match status" value="1"/>
</dbReference>
<dbReference type="PROSITE" id="PS50026">
    <property type="entry name" value="EGF_3"/>
    <property type="match status" value="1"/>
</dbReference>
<evidence type="ECO:0000256" key="13">
    <source>
        <dbReference type="ARBA" id="ARBA00023180"/>
    </source>
</evidence>
<dbReference type="PROSITE" id="PS50011">
    <property type="entry name" value="PROTEIN_KINASE_DOM"/>
    <property type="match status" value="1"/>
</dbReference>
<evidence type="ECO:0000256" key="8">
    <source>
        <dbReference type="ARBA" id="ARBA00022777"/>
    </source>
</evidence>
<name>A0AAD7LYN3_QUISA</name>
<keyword evidence="2" id="KW-0723">Serine/threonine-protein kinase</keyword>
<keyword evidence="8 22" id="KW-0418">Kinase</keyword>
<feature type="chain" id="PRO_5041936566" evidence="19">
    <location>
        <begin position="22"/>
        <end position="718"/>
    </location>
</feature>
<keyword evidence="6 19" id="KW-0732">Signal</keyword>
<dbReference type="EMBL" id="JARAOO010000006">
    <property type="protein sequence ID" value="KAJ7965470.1"/>
    <property type="molecule type" value="Genomic_DNA"/>
</dbReference>
<evidence type="ECO:0000259" key="20">
    <source>
        <dbReference type="PROSITE" id="PS50011"/>
    </source>
</evidence>
<dbReference type="Pfam" id="PF13947">
    <property type="entry name" value="GUB_WAK_bind"/>
    <property type="match status" value="1"/>
</dbReference>
<proteinExistence type="predicted"/>
<evidence type="ECO:0000259" key="21">
    <source>
        <dbReference type="PROSITE" id="PS50026"/>
    </source>
</evidence>